<dbReference type="CDD" id="cd00086">
    <property type="entry name" value="homeodomain"/>
    <property type="match status" value="1"/>
</dbReference>
<dbReference type="Pfam" id="PF00046">
    <property type="entry name" value="Homeodomain"/>
    <property type="match status" value="1"/>
</dbReference>
<dbReference type="FunFam" id="1.10.10.60:FF:000020">
    <property type="entry name" value="Ceramide synthase 5"/>
    <property type="match status" value="1"/>
</dbReference>
<evidence type="ECO:0000256" key="14">
    <source>
        <dbReference type="SAM" id="Phobius"/>
    </source>
</evidence>
<feature type="transmembrane region" description="Helical" evidence="14">
    <location>
        <begin position="186"/>
        <end position="205"/>
    </location>
</feature>
<reference evidence="16" key="1">
    <citation type="submission" date="2025-08" db="UniProtKB">
        <authorList>
            <consortium name="Ensembl"/>
        </authorList>
    </citation>
    <scope>IDENTIFICATION</scope>
</reference>
<evidence type="ECO:0000256" key="3">
    <source>
        <dbReference type="ARBA" id="ARBA00004991"/>
    </source>
</evidence>
<dbReference type="InterPro" id="IPR009057">
    <property type="entry name" value="Homeodomain-like_sf"/>
</dbReference>
<keyword evidence="4" id="KW-0444">Lipid biosynthesis</keyword>
<keyword evidence="13" id="KW-0238">DNA-binding</keyword>
<comment type="catalytic activity">
    <reaction evidence="11">
        <text>sphinganine + octadecanoyl-CoA = N-(octadecanoyl)-sphinganine + CoA + H(+)</text>
        <dbReference type="Rhea" id="RHEA:36547"/>
        <dbReference type="ChEBI" id="CHEBI:15378"/>
        <dbReference type="ChEBI" id="CHEBI:57287"/>
        <dbReference type="ChEBI" id="CHEBI:57394"/>
        <dbReference type="ChEBI" id="CHEBI:57817"/>
        <dbReference type="ChEBI" id="CHEBI:67033"/>
    </reaction>
    <physiologicalReaction direction="left-to-right" evidence="11">
        <dbReference type="Rhea" id="RHEA:36548"/>
    </physiologicalReaction>
</comment>
<dbReference type="Proteomes" id="UP000694567">
    <property type="component" value="Unplaced"/>
</dbReference>
<comment type="pathway">
    <text evidence="3">Sphingolipid metabolism.</text>
</comment>
<dbReference type="InterPro" id="IPR016439">
    <property type="entry name" value="Lag1/Lac1-like"/>
</dbReference>
<dbReference type="PANTHER" id="PTHR12560:SF6">
    <property type="entry name" value="CERAMIDE SYNTHASE 4"/>
    <property type="match status" value="1"/>
</dbReference>
<dbReference type="SUPFAM" id="SSF46689">
    <property type="entry name" value="Homeodomain-like"/>
    <property type="match status" value="1"/>
</dbReference>
<evidence type="ECO:0000313" key="16">
    <source>
        <dbReference type="Ensembl" id="ENSBOBP00000022336.1"/>
    </source>
</evidence>
<evidence type="ECO:0000256" key="10">
    <source>
        <dbReference type="ARBA" id="ARBA00023136"/>
    </source>
</evidence>
<proteinExistence type="predicted"/>
<dbReference type="GO" id="GO:0005634">
    <property type="term" value="C:nucleus"/>
    <property type="evidence" value="ECO:0007669"/>
    <property type="project" value="UniProtKB-SubCell"/>
</dbReference>
<dbReference type="GO" id="GO:0046513">
    <property type="term" value="P:ceramide biosynthetic process"/>
    <property type="evidence" value="ECO:0007669"/>
    <property type="project" value="InterPro"/>
</dbReference>
<dbReference type="Gene3D" id="1.10.10.60">
    <property type="entry name" value="Homeodomain-like"/>
    <property type="match status" value="1"/>
</dbReference>
<evidence type="ECO:0000256" key="2">
    <source>
        <dbReference type="ARBA" id="ARBA00004760"/>
    </source>
</evidence>
<dbReference type="GO" id="GO:0005789">
    <property type="term" value="C:endoplasmic reticulum membrane"/>
    <property type="evidence" value="ECO:0007669"/>
    <property type="project" value="UniProtKB-SubCell"/>
</dbReference>
<comment type="subcellular location">
    <subcellularLocation>
        <location evidence="1">Endoplasmic reticulum membrane</location>
        <topology evidence="1">Multi-pass membrane protein</topology>
    </subcellularLocation>
    <subcellularLocation>
        <location evidence="13">Nucleus</location>
    </subcellularLocation>
</comment>
<dbReference type="PROSITE" id="PS50922">
    <property type="entry name" value="TLC"/>
    <property type="match status" value="1"/>
</dbReference>
<reference evidence="16" key="2">
    <citation type="submission" date="2025-09" db="UniProtKB">
        <authorList>
            <consortium name="Ensembl"/>
        </authorList>
    </citation>
    <scope>IDENTIFICATION</scope>
</reference>
<feature type="transmembrane region" description="Helical" evidence="14">
    <location>
        <begin position="136"/>
        <end position="155"/>
    </location>
</feature>
<dbReference type="PANTHER" id="PTHR12560">
    <property type="entry name" value="LONGEVITY ASSURANCE FACTOR 1 LAG1"/>
    <property type="match status" value="1"/>
</dbReference>
<evidence type="ECO:0000256" key="8">
    <source>
        <dbReference type="ARBA" id="ARBA00022989"/>
    </source>
</evidence>
<keyword evidence="6 12" id="KW-0812">Transmembrane</keyword>
<sequence length="428" mass="49861">MARSLYDWLWQHEFWLPPGITWQDMQESEDVHYPQPRELLLSIPFALILVVIRCAFERAIALPLSSKLGVKDKQRPKAQPIPILETFYSTRCKNPEEGELISLAKRCDLPVRKVERWFRCRRNIDRPSLSKKFCEACWRFTFYMVSFFTGLAVLYDVSTQAVPCSTLSDGYFTVSSPSQPLQPSLFWYYMLELSFYWSLVFTLPFDVKRKDFKEQIVHHAATIFLISFSYCANYIRIGTLVLVIHDASDCFLEPTKIFNYMKWKKTCDSLFMIFSAVFLISRLVIFPYTVLYNTYYYSMEIFQPFFGYYFVNALLIILQLLHVFWSCLIIHMVYKFILQDHRMAEVGRYLWKSCPYALAQARSPRAGCPAPCPDGFGYLQGQRLSNLSGHSVPALGHPLSKKVFPDVQREPPVFQFVPAASCPVTGHY</sequence>
<dbReference type="SMART" id="SM00724">
    <property type="entry name" value="TLC"/>
    <property type="match status" value="1"/>
</dbReference>
<dbReference type="AlphaFoldDB" id="A0A8C0FP86"/>
<keyword evidence="9" id="KW-0443">Lipid metabolism</keyword>
<protein>
    <recommendedName>
        <fullName evidence="15">TLC domain-containing protein</fullName>
    </recommendedName>
</protein>
<evidence type="ECO:0000313" key="17">
    <source>
        <dbReference type="Proteomes" id="UP000694567"/>
    </source>
</evidence>
<keyword evidence="5" id="KW-0808">Transferase</keyword>
<dbReference type="UniPathway" id="UPA00222"/>
<dbReference type="GO" id="GO:0050291">
    <property type="term" value="F:sphingosine N-acyltransferase activity"/>
    <property type="evidence" value="ECO:0007669"/>
    <property type="project" value="InterPro"/>
</dbReference>
<dbReference type="InterPro" id="IPR001356">
    <property type="entry name" value="HD"/>
</dbReference>
<evidence type="ECO:0000256" key="13">
    <source>
        <dbReference type="RuleBase" id="RU000682"/>
    </source>
</evidence>
<dbReference type="GO" id="GO:0003677">
    <property type="term" value="F:DNA binding"/>
    <property type="evidence" value="ECO:0007669"/>
    <property type="project" value="UniProtKB-KW"/>
</dbReference>
<keyword evidence="7" id="KW-0256">Endoplasmic reticulum</keyword>
<keyword evidence="13" id="KW-0539">Nucleus</keyword>
<comment type="pathway">
    <text evidence="2">Lipid metabolism; sphingolipid metabolism.</text>
</comment>
<evidence type="ECO:0000256" key="1">
    <source>
        <dbReference type="ARBA" id="ARBA00004477"/>
    </source>
</evidence>
<dbReference type="InterPro" id="IPR006634">
    <property type="entry name" value="TLC-dom"/>
</dbReference>
<keyword evidence="10 12" id="KW-0472">Membrane</keyword>
<keyword evidence="17" id="KW-1185">Reference proteome</keyword>
<evidence type="ECO:0000256" key="4">
    <source>
        <dbReference type="ARBA" id="ARBA00022516"/>
    </source>
</evidence>
<evidence type="ECO:0000256" key="6">
    <source>
        <dbReference type="ARBA" id="ARBA00022692"/>
    </source>
</evidence>
<keyword evidence="13" id="KW-0371">Homeobox</keyword>
<dbReference type="Pfam" id="PF03798">
    <property type="entry name" value="TRAM_LAG1_CLN8"/>
    <property type="match status" value="1"/>
</dbReference>
<keyword evidence="8 14" id="KW-1133">Transmembrane helix</keyword>
<feature type="transmembrane region" description="Helical" evidence="14">
    <location>
        <begin position="270"/>
        <end position="289"/>
    </location>
</feature>
<evidence type="ECO:0000256" key="9">
    <source>
        <dbReference type="ARBA" id="ARBA00023098"/>
    </source>
</evidence>
<evidence type="ECO:0000256" key="11">
    <source>
        <dbReference type="ARBA" id="ARBA00049036"/>
    </source>
</evidence>
<evidence type="ECO:0000256" key="5">
    <source>
        <dbReference type="ARBA" id="ARBA00022679"/>
    </source>
</evidence>
<organism evidence="16 17">
    <name type="scientific">Bubo bubo</name>
    <name type="common">Eurasian eagle-owl</name>
    <name type="synonym">Strix bubo</name>
    <dbReference type="NCBI Taxonomy" id="30461"/>
    <lineage>
        <taxon>Eukaryota</taxon>
        <taxon>Metazoa</taxon>
        <taxon>Chordata</taxon>
        <taxon>Craniata</taxon>
        <taxon>Vertebrata</taxon>
        <taxon>Euteleostomi</taxon>
        <taxon>Archelosauria</taxon>
        <taxon>Archosauria</taxon>
        <taxon>Dinosauria</taxon>
        <taxon>Saurischia</taxon>
        <taxon>Theropoda</taxon>
        <taxon>Coelurosauria</taxon>
        <taxon>Aves</taxon>
        <taxon>Neognathae</taxon>
        <taxon>Neoaves</taxon>
        <taxon>Telluraves</taxon>
        <taxon>Strigiformes</taxon>
        <taxon>Strigidae</taxon>
        <taxon>Bubo</taxon>
    </lineage>
</organism>
<evidence type="ECO:0000259" key="15">
    <source>
        <dbReference type="PROSITE" id="PS50922"/>
    </source>
</evidence>
<evidence type="ECO:0000256" key="7">
    <source>
        <dbReference type="ARBA" id="ARBA00022824"/>
    </source>
</evidence>
<dbReference type="Ensembl" id="ENSBOBT00000022843.1">
    <property type="protein sequence ID" value="ENSBOBP00000022336.1"/>
    <property type="gene ID" value="ENSBOBG00000013473.1"/>
</dbReference>
<accession>A0A8C0FP86</accession>
<name>A0A8C0FP86_BUBBB</name>
<feature type="transmembrane region" description="Helical" evidence="14">
    <location>
        <begin position="309"/>
        <end position="334"/>
    </location>
</feature>
<feature type="domain" description="TLC" evidence="15">
    <location>
        <begin position="131"/>
        <end position="338"/>
    </location>
</feature>
<evidence type="ECO:0000256" key="12">
    <source>
        <dbReference type="PROSITE-ProRule" id="PRU00205"/>
    </source>
</evidence>